<name>A0A413IP62_9BACT</name>
<dbReference type="OrthoDB" id="1095909at2"/>
<reference evidence="2 3" key="1">
    <citation type="submission" date="2018-08" db="EMBL/GenBank/DDBJ databases">
        <title>A genome reference for cultivated species of the human gut microbiota.</title>
        <authorList>
            <person name="Zou Y."/>
            <person name="Xue W."/>
            <person name="Luo G."/>
        </authorList>
    </citation>
    <scope>NUCLEOTIDE SEQUENCE [LARGE SCALE GENOMIC DNA]</scope>
    <source>
        <strain evidence="2 3">OF02-7</strain>
    </source>
</reference>
<sequence length="332" mass="38530">MKLMLRNIGCLLLLVVAWVSCNDDDDVKMGKQIVNPVRVKEIVGHNEHWGDYTLKLAYENNKISTVERFDKNGRQKGELVITKEQGVMTYSLDDYVYKIDADAIADLDQELTLKYGAGNYSLEDSIPLVAKTIYEVALTLDEESMVTRQKISYFTPKKDFGVGEDFNNDFPLERVETYIYEYDEKGNVLNVRLFVDKYDPENARDYVSRELYKYEYEYHGGKIVANRIYTVDNRSEESWVLMEDRNYTYSGNNLVSVEGDGYLLERNYSDARTLSLNLNGENTSYVLNEYNFLIKSDNGKGEVMNVTYEPGNGNFYHMYRLDREQEGFPVIK</sequence>
<keyword evidence="1" id="KW-0732">Signal</keyword>
<feature type="signal peptide" evidence="1">
    <location>
        <begin position="1"/>
        <end position="22"/>
    </location>
</feature>
<evidence type="ECO:0000256" key="1">
    <source>
        <dbReference type="SAM" id="SignalP"/>
    </source>
</evidence>
<feature type="chain" id="PRO_5018967621" description="DUF4595 domain-containing protein" evidence="1">
    <location>
        <begin position="23"/>
        <end position="332"/>
    </location>
</feature>
<comment type="caution">
    <text evidence="2">The sequence shown here is derived from an EMBL/GenBank/DDBJ whole genome shotgun (WGS) entry which is preliminary data.</text>
</comment>
<dbReference type="AlphaFoldDB" id="A0A413IP62"/>
<dbReference type="PROSITE" id="PS51257">
    <property type="entry name" value="PROKAR_LIPOPROTEIN"/>
    <property type="match status" value="1"/>
</dbReference>
<evidence type="ECO:0000313" key="2">
    <source>
        <dbReference type="EMBL" id="RGY18779.1"/>
    </source>
</evidence>
<dbReference type="Proteomes" id="UP000286063">
    <property type="component" value="Unassembled WGS sequence"/>
</dbReference>
<proteinExistence type="predicted"/>
<accession>A0A413IP62</accession>
<dbReference type="EMBL" id="QSCR01000010">
    <property type="protein sequence ID" value="RGY18779.1"/>
    <property type="molecule type" value="Genomic_DNA"/>
</dbReference>
<protein>
    <recommendedName>
        <fullName evidence="4">DUF4595 domain-containing protein</fullName>
    </recommendedName>
</protein>
<organism evidence="2 3">
    <name type="scientific">Butyricimonas virosa</name>
    <dbReference type="NCBI Taxonomy" id="544645"/>
    <lineage>
        <taxon>Bacteria</taxon>
        <taxon>Pseudomonadati</taxon>
        <taxon>Bacteroidota</taxon>
        <taxon>Bacteroidia</taxon>
        <taxon>Bacteroidales</taxon>
        <taxon>Odoribacteraceae</taxon>
        <taxon>Butyricimonas</taxon>
    </lineage>
</organism>
<evidence type="ECO:0008006" key="4">
    <source>
        <dbReference type="Google" id="ProtNLM"/>
    </source>
</evidence>
<dbReference type="RefSeq" id="WP_117721884.1">
    <property type="nucleotide sequence ID" value="NZ_CAJUBB010000071.1"/>
</dbReference>
<gene>
    <name evidence="2" type="ORF">DXA50_07905</name>
</gene>
<evidence type="ECO:0000313" key="3">
    <source>
        <dbReference type="Proteomes" id="UP000286063"/>
    </source>
</evidence>